<organism evidence="2 3">
    <name type="scientific">Sorangium cellulosum</name>
    <name type="common">Polyangium cellulosum</name>
    <dbReference type="NCBI Taxonomy" id="56"/>
    <lineage>
        <taxon>Bacteria</taxon>
        <taxon>Pseudomonadati</taxon>
        <taxon>Myxococcota</taxon>
        <taxon>Polyangia</taxon>
        <taxon>Polyangiales</taxon>
        <taxon>Polyangiaceae</taxon>
        <taxon>Sorangium</taxon>
    </lineage>
</organism>
<evidence type="ECO:0000313" key="3">
    <source>
        <dbReference type="Proteomes" id="UP000295497"/>
    </source>
</evidence>
<evidence type="ECO:0000256" key="1">
    <source>
        <dbReference type="SAM" id="MobiDB-lite"/>
    </source>
</evidence>
<sequence>MSMFFVYLETNWLVSFILPHHQWRGEARSLLDAAERGECKLRIPVAAFLEARHVVQRETEDHARAVKAVSEGLSAAARNLNDPALLAVARDIVKAESSYHLPDPQRELENLTARCKSFMIHHPQEEQAALDALLPSVGMRGTDVVDLHIISAILADRDLNRVPEAAVLSTNSKEFDVAGTTSKLPRDVYSKRRLVYLPKFNLAGAKALWKRDDGRGWPTPQPTSPDPRRREVQKLLSGLDDSQIDPLLEQLRKLVSPPS</sequence>
<name>A0A4P2R6H2_SORCE</name>
<gene>
    <name evidence="2" type="ORF">SOCE836_106900</name>
</gene>
<dbReference type="Proteomes" id="UP000295497">
    <property type="component" value="Chromosome"/>
</dbReference>
<dbReference type="AlphaFoldDB" id="A0A4P2R6H2"/>
<accession>A0A4P2R6H2</accession>
<proteinExistence type="predicted"/>
<dbReference type="EMBL" id="CP012672">
    <property type="protein sequence ID" value="AUX38446.1"/>
    <property type="molecule type" value="Genomic_DNA"/>
</dbReference>
<evidence type="ECO:0000313" key="2">
    <source>
        <dbReference type="EMBL" id="AUX38446.1"/>
    </source>
</evidence>
<reference evidence="2 3" key="1">
    <citation type="submission" date="2015-09" db="EMBL/GenBank/DDBJ databases">
        <title>Sorangium comparison.</title>
        <authorList>
            <person name="Zaburannyi N."/>
            <person name="Bunk B."/>
            <person name="Overmann J."/>
            <person name="Mueller R."/>
        </authorList>
    </citation>
    <scope>NUCLEOTIDE SEQUENCE [LARGE SCALE GENOMIC DNA]</scope>
    <source>
        <strain evidence="2 3">So ce836</strain>
    </source>
</reference>
<feature type="region of interest" description="Disordered" evidence="1">
    <location>
        <begin position="211"/>
        <end position="231"/>
    </location>
</feature>
<dbReference type="RefSeq" id="WP_129580896.1">
    <property type="nucleotide sequence ID" value="NZ_CP012672.1"/>
</dbReference>
<protein>
    <submittedName>
        <fullName evidence="2">Uncharacterized protein</fullName>
    </submittedName>
</protein>